<protein>
    <submittedName>
        <fullName evidence="1">Uncharacterized protein</fullName>
    </submittedName>
</protein>
<keyword evidence="2" id="KW-1185">Reference proteome</keyword>
<dbReference type="AlphaFoldDB" id="A0ABD2PMT6"/>
<gene>
    <name evidence="1" type="ORF">Ciccas_012642</name>
</gene>
<evidence type="ECO:0000313" key="2">
    <source>
        <dbReference type="Proteomes" id="UP001626550"/>
    </source>
</evidence>
<sequence length="69" mass="8185">MGNYHSGIKIHKFYREELCDDYFMGQKNATYWCSGYCCGSETFRFCCKECQNSLLYREVLFCKHKVAIS</sequence>
<evidence type="ECO:0000313" key="1">
    <source>
        <dbReference type="EMBL" id="KAL3308821.1"/>
    </source>
</evidence>
<reference evidence="1 2" key="1">
    <citation type="submission" date="2024-11" db="EMBL/GenBank/DDBJ databases">
        <title>Adaptive evolution of stress response genes in parasites aligns with host niche diversity.</title>
        <authorList>
            <person name="Hahn C."/>
            <person name="Resl P."/>
        </authorList>
    </citation>
    <scope>NUCLEOTIDE SEQUENCE [LARGE SCALE GENOMIC DNA]</scope>
    <source>
        <strain evidence="1">EGGRZ-B1_66</strain>
        <tissue evidence="1">Body</tissue>
    </source>
</reference>
<accession>A0ABD2PMT6</accession>
<dbReference type="Proteomes" id="UP001626550">
    <property type="component" value="Unassembled WGS sequence"/>
</dbReference>
<dbReference type="EMBL" id="JBJKFK010004649">
    <property type="protein sequence ID" value="KAL3308821.1"/>
    <property type="molecule type" value="Genomic_DNA"/>
</dbReference>
<organism evidence="1 2">
    <name type="scientific">Cichlidogyrus casuarinus</name>
    <dbReference type="NCBI Taxonomy" id="1844966"/>
    <lineage>
        <taxon>Eukaryota</taxon>
        <taxon>Metazoa</taxon>
        <taxon>Spiralia</taxon>
        <taxon>Lophotrochozoa</taxon>
        <taxon>Platyhelminthes</taxon>
        <taxon>Monogenea</taxon>
        <taxon>Monopisthocotylea</taxon>
        <taxon>Dactylogyridea</taxon>
        <taxon>Ancyrocephalidae</taxon>
        <taxon>Cichlidogyrus</taxon>
    </lineage>
</organism>
<proteinExistence type="predicted"/>
<name>A0ABD2PMT6_9PLAT</name>
<feature type="non-terminal residue" evidence="1">
    <location>
        <position position="69"/>
    </location>
</feature>
<comment type="caution">
    <text evidence="1">The sequence shown here is derived from an EMBL/GenBank/DDBJ whole genome shotgun (WGS) entry which is preliminary data.</text>
</comment>